<keyword evidence="2" id="KW-0732">Signal</keyword>
<sequence>MRLSLSFVLALALATGPLATLALPAKKGTPAVKTHLNPGKTVQQRKVDLTTASSKKPAESAGSKNPGKLNTSGQKKETANSAGVKPTSSTSQKTEVMPGTYPKKR</sequence>
<name>A0A9W8DLW6_9FUNG</name>
<organism evidence="3 4">
    <name type="scientific">Tieghemiomyces parasiticus</name>
    <dbReference type="NCBI Taxonomy" id="78921"/>
    <lineage>
        <taxon>Eukaryota</taxon>
        <taxon>Fungi</taxon>
        <taxon>Fungi incertae sedis</taxon>
        <taxon>Zoopagomycota</taxon>
        <taxon>Kickxellomycotina</taxon>
        <taxon>Dimargaritomycetes</taxon>
        <taxon>Dimargaritales</taxon>
        <taxon>Dimargaritaceae</taxon>
        <taxon>Tieghemiomyces</taxon>
    </lineage>
</organism>
<evidence type="ECO:0000256" key="1">
    <source>
        <dbReference type="SAM" id="MobiDB-lite"/>
    </source>
</evidence>
<evidence type="ECO:0000313" key="3">
    <source>
        <dbReference type="EMBL" id="KAJ1913928.1"/>
    </source>
</evidence>
<feature type="compositionally biased region" description="Polar residues" evidence="1">
    <location>
        <begin position="40"/>
        <end position="54"/>
    </location>
</feature>
<keyword evidence="4" id="KW-1185">Reference proteome</keyword>
<evidence type="ECO:0000313" key="4">
    <source>
        <dbReference type="Proteomes" id="UP001150569"/>
    </source>
</evidence>
<accession>A0A9W8DLW6</accession>
<proteinExistence type="predicted"/>
<dbReference type="Proteomes" id="UP001150569">
    <property type="component" value="Unassembled WGS sequence"/>
</dbReference>
<protein>
    <submittedName>
        <fullName evidence="3">Uncharacterized protein</fullName>
    </submittedName>
</protein>
<evidence type="ECO:0000256" key="2">
    <source>
        <dbReference type="SAM" id="SignalP"/>
    </source>
</evidence>
<feature type="chain" id="PRO_5040937306" evidence="2">
    <location>
        <begin position="23"/>
        <end position="105"/>
    </location>
</feature>
<comment type="caution">
    <text evidence="3">The sequence shown here is derived from an EMBL/GenBank/DDBJ whole genome shotgun (WGS) entry which is preliminary data.</text>
</comment>
<feature type="region of interest" description="Disordered" evidence="1">
    <location>
        <begin position="29"/>
        <end position="105"/>
    </location>
</feature>
<dbReference type="EMBL" id="JANBPT010000716">
    <property type="protein sequence ID" value="KAJ1913928.1"/>
    <property type="molecule type" value="Genomic_DNA"/>
</dbReference>
<gene>
    <name evidence="3" type="ORF">IWQ60_009013</name>
</gene>
<feature type="signal peptide" evidence="2">
    <location>
        <begin position="1"/>
        <end position="22"/>
    </location>
</feature>
<dbReference type="AlphaFoldDB" id="A0A9W8DLW6"/>
<reference evidence="3" key="1">
    <citation type="submission" date="2022-07" db="EMBL/GenBank/DDBJ databases">
        <title>Phylogenomic reconstructions and comparative analyses of Kickxellomycotina fungi.</title>
        <authorList>
            <person name="Reynolds N.K."/>
            <person name="Stajich J.E."/>
            <person name="Barry K."/>
            <person name="Grigoriev I.V."/>
            <person name="Crous P."/>
            <person name="Smith M.E."/>
        </authorList>
    </citation>
    <scope>NUCLEOTIDE SEQUENCE</scope>
    <source>
        <strain evidence="3">RSA 861</strain>
    </source>
</reference>